<feature type="domain" description="NlpC/P60" evidence="9">
    <location>
        <begin position="380"/>
        <end position="499"/>
    </location>
</feature>
<evidence type="ECO:0000256" key="2">
    <source>
        <dbReference type="ARBA" id="ARBA00022670"/>
    </source>
</evidence>
<keyword evidence="2" id="KW-0645">Protease</keyword>
<dbReference type="InterPro" id="IPR038765">
    <property type="entry name" value="Papain-like_cys_pep_sf"/>
</dbReference>
<keyword evidence="5" id="KW-0175">Coiled coil</keyword>
<organism evidence="10 12">
    <name type="scientific">Enterocloster clostridioformis</name>
    <dbReference type="NCBI Taxonomy" id="1531"/>
    <lineage>
        <taxon>Bacteria</taxon>
        <taxon>Bacillati</taxon>
        <taxon>Bacillota</taxon>
        <taxon>Clostridia</taxon>
        <taxon>Lachnospirales</taxon>
        <taxon>Lachnospiraceae</taxon>
        <taxon>Enterocloster</taxon>
    </lineage>
</organism>
<dbReference type="InterPro" id="IPR000064">
    <property type="entry name" value="NLP_P60_dom"/>
</dbReference>
<evidence type="ECO:0000313" key="13">
    <source>
        <dbReference type="Proteomes" id="UP000251853"/>
    </source>
</evidence>
<feature type="region of interest" description="Disordered" evidence="6">
    <location>
        <begin position="55"/>
        <end position="110"/>
    </location>
</feature>
<name>A0A174I3E7_9FIRM</name>
<feature type="compositionally biased region" description="Polar residues" evidence="6">
    <location>
        <begin position="55"/>
        <end position="71"/>
    </location>
</feature>
<protein>
    <submittedName>
        <fullName evidence="10">Cell wall-associated hydrolases (Invasion-associated proteins)</fullName>
        <ecNumber evidence="10">3.4.-.-</ecNumber>
    </submittedName>
</protein>
<feature type="region of interest" description="Disordered" evidence="6">
    <location>
        <begin position="297"/>
        <end position="377"/>
    </location>
</feature>
<dbReference type="Gene3D" id="3.90.1720.10">
    <property type="entry name" value="endopeptidase domain like (from Nostoc punctiforme)"/>
    <property type="match status" value="1"/>
</dbReference>
<dbReference type="SMART" id="SM00287">
    <property type="entry name" value="SH3b"/>
    <property type="match status" value="2"/>
</dbReference>
<evidence type="ECO:0000256" key="7">
    <source>
        <dbReference type="SAM" id="SignalP"/>
    </source>
</evidence>
<dbReference type="GO" id="GO:0006508">
    <property type="term" value="P:proteolysis"/>
    <property type="evidence" value="ECO:0007669"/>
    <property type="project" value="UniProtKB-KW"/>
</dbReference>
<dbReference type="PROSITE" id="PS51781">
    <property type="entry name" value="SH3B"/>
    <property type="match status" value="1"/>
</dbReference>
<keyword evidence="3 10" id="KW-0378">Hydrolase</keyword>
<reference evidence="10 12" key="1">
    <citation type="submission" date="2015-09" db="EMBL/GenBank/DDBJ databases">
        <authorList>
            <consortium name="Pathogen Informatics"/>
        </authorList>
    </citation>
    <scope>NUCLEOTIDE SEQUENCE [LARGE SCALE GENOMIC DNA]</scope>
    <source>
        <strain evidence="10 12">2789STDY5834865</strain>
    </source>
</reference>
<dbReference type="Gene3D" id="2.30.30.40">
    <property type="entry name" value="SH3 Domains"/>
    <property type="match status" value="2"/>
</dbReference>
<dbReference type="RefSeq" id="WP_057571755.1">
    <property type="nucleotide sequence ID" value="NZ_CATYWZ010000023.1"/>
</dbReference>
<dbReference type="InterPro" id="IPR051202">
    <property type="entry name" value="Peptidase_C40"/>
</dbReference>
<dbReference type="PANTHER" id="PTHR47053">
    <property type="entry name" value="MUREIN DD-ENDOPEPTIDASE MEPH-RELATED"/>
    <property type="match status" value="1"/>
</dbReference>
<evidence type="ECO:0000259" key="8">
    <source>
        <dbReference type="PROSITE" id="PS51781"/>
    </source>
</evidence>
<gene>
    <name evidence="10" type="primary">iap_1</name>
    <name evidence="11" type="synonym">iap_5</name>
    <name evidence="10" type="ORF">ERS852480_01938</name>
    <name evidence="11" type="ORF">NCTC11224_02894</name>
</gene>
<feature type="signal peptide" evidence="7">
    <location>
        <begin position="1"/>
        <end position="24"/>
    </location>
</feature>
<dbReference type="GO" id="GO:0008234">
    <property type="term" value="F:cysteine-type peptidase activity"/>
    <property type="evidence" value="ECO:0007669"/>
    <property type="project" value="UniProtKB-KW"/>
</dbReference>
<proteinExistence type="inferred from homology"/>
<dbReference type="SUPFAM" id="SSF54001">
    <property type="entry name" value="Cysteine proteinases"/>
    <property type="match status" value="1"/>
</dbReference>
<feature type="chain" id="PRO_5042332934" evidence="7">
    <location>
        <begin position="25"/>
        <end position="499"/>
    </location>
</feature>
<reference evidence="11 13" key="2">
    <citation type="submission" date="2018-06" db="EMBL/GenBank/DDBJ databases">
        <authorList>
            <consortium name="Pathogen Informatics"/>
            <person name="Doyle S."/>
        </authorList>
    </citation>
    <scope>NUCLEOTIDE SEQUENCE [LARGE SCALE GENOMIC DNA]</scope>
    <source>
        <strain evidence="11 13">NCTC11224</strain>
    </source>
</reference>
<feature type="coiled-coil region" evidence="5">
    <location>
        <begin position="267"/>
        <end position="297"/>
    </location>
</feature>
<sequence length="499" mass="51498">MNNWKKVIVLSGLCSCALSVNAFASTNLETGSSLAGISVALNNYYAGNTEPEKQLASSYSDMQNKSVQSNTAAGSAKSGSGSGQGSGNKGSGQSGSASGDAAKAKAVQETVSKPKSSAYDNIAVSKINGTVNIRTEANTSSGVTGKINNDCAAAILDTVDGEGGKWYKIQSGSVTGYIKADYFVTGQQAEARAKQVGTTYGTIVGTPSLRLRQSPDMEGKTLTLLSEGAHYVVTGEEGDFLKVQVDSDLEGYVFKEYMKTSVEFNKAVSVEEEKAKAAEEAKRKEDADKALKALEDAKKADAAKKTTAATTKAQKTTEAPATSAPKKEETKGTDAVTTIAANPENGKDSTVAAPTTAKAPETVDSKGPGSSGGTSTEVASATRNAVVAYAKQFLGNPYVYGGTSLTSGADCSGFTQSVFAHFGISTGRSSRDQAARGKSISVSDAKPGDLLFYASGDYINHVAIYIGGGQVIHASNPTTGICITPANYRTPCKAVTFLD</sequence>
<evidence type="ECO:0000256" key="3">
    <source>
        <dbReference type="ARBA" id="ARBA00022801"/>
    </source>
</evidence>
<feature type="compositionally biased region" description="Low complexity" evidence="6">
    <location>
        <begin position="94"/>
        <end position="105"/>
    </location>
</feature>
<dbReference type="PANTHER" id="PTHR47053:SF1">
    <property type="entry name" value="MUREIN DD-ENDOPEPTIDASE MEPH-RELATED"/>
    <property type="match status" value="1"/>
</dbReference>
<keyword evidence="7" id="KW-0732">Signal</keyword>
<dbReference type="EMBL" id="CZAB01000013">
    <property type="protein sequence ID" value="CUO79858.1"/>
    <property type="molecule type" value="Genomic_DNA"/>
</dbReference>
<evidence type="ECO:0000313" key="12">
    <source>
        <dbReference type="Proteomes" id="UP000095512"/>
    </source>
</evidence>
<dbReference type="EMBL" id="UAVW01000009">
    <property type="protein sequence ID" value="SQB11513.1"/>
    <property type="molecule type" value="Genomic_DNA"/>
</dbReference>
<dbReference type="EC" id="3.4.-.-" evidence="10"/>
<comment type="similarity">
    <text evidence="1">Belongs to the peptidase C40 family.</text>
</comment>
<evidence type="ECO:0000313" key="11">
    <source>
        <dbReference type="EMBL" id="SQB11513.1"/>
    </source>
</evidence>
<feature type="compositionally biased region" description="Low complexity" evidence="6">
    <location>
        <begin position="365"/>
        <end position="376"/>
    </location>
</feature>
<dbReference type="PROSITE" id="PS51935">
    <property type="entry name" value="NLPC_P60"/>
    <property type="match status" value="1"/>
</dbReference>
<keyword evidence="4" id="KW-0788">Thiol protease</keyword>
<feature type="compositionally biased region" description="Low complexity" evidence="6">
    <location>
        <begin position="305"/>
        <end position="322"/>
    </location>
</feature>
<feature type="domain" description="SH3b" evidence="8">
    <location>
        <begin position="120"/>
        <end position="187"/>
    </location>
</feature>
<evidence type="ECO:0000256" key="6">
    <source>
        <dbReference type="SAM" id="MobiDB-lite"/>
    </source>
</evidence>
<dbReference type="AlphaFoldDB" id="A0A174I3E7"/>
<dbReference type="Proteomes" id="UP000251853">
    <property type="component" value="Unassembled WGS sequence"/>
</dbReference>
<evidence type="ECO:0000259" key="9">
    <source>
        <dbReference type="PROSITE" id="PS51935"/>
    </source>
</evidence>
<dbReference type="Proteomes" id="UP000095512">
    <property type="component" value="Unassembled WGS sequence"/>
</dbReference>
<evidence type="ECO:0000256" key="5">
    <source>
        <dbReference type="SAM" id="Coils"/>
    </source>
</evidence>
<evidence type="ECO:0000313" key="10">
    <source>
        <dbReference type="EMBL" id="CUO79858.1"/>
    </source>
</evidence>
<dbReference type="InterPro" id="IPR003646">
    <property type="entry name" value="SH3-like_bac-type"/>
</dbReference>
<evidence type="ECO:0000256" key="4">
    <source>
        <dbReference type="ARBA" id="ARBA00022807"/>
    </source>
</evidence>
<keyword evidence="13" id="KW-1185">Reference proteome</keyword>
<dbReference type="Pfam" id="PF00877">
    <property type="entry name" value="NLPC_P60"/>
    <property type="match status" value="1"/>
</dbReference>
<feature type="compositionally biased region" description="Gly residues" evidence="6">
    <location>
        <begin position="80"/>
        <end position="93"/>
    </location>
</feature>
<dbReference type="Pfam" id="PF08239">
    <property type="entry name" value="SH3_3"/>
    <property type="match status" value="2"/>
</dbReference>
<evidence type="ECO:0000256" key="1">
    <source>
        <dbReference type="ARBA" id="ARBA00007074"/>
    </source>
</evidence>
<accession>A0A174I3E7</accession>